<comment type="caution">
    <text evidence="11">The sequence shown here is derived from an EMBL/GenBank/DDBJ whole genome shotgun (WGS) entry which is preliminary data.</text>
</comment>
<keyword evidence="7" id="KW-0539">Nucleus</keyword>
<dbReference type="EMBL" id="BJWL01000002">
    <property type="protein sequence ID" value="GFY82631.1"/>
    <property type="molecule type" value="Genomic_DNA"/>
</dbReference>
<dbReference type="Pfam" id="PF13912">
    <property type="entry name" value="zf-C2H2_6"/>
    <property type="match status" value="1"/>
</dbReference>
<evidence type="ECO:0000256" key="1">
    <source>
        <dbReference type="ARBA" id="ARBA00004123"/>
    </source>
</evidence>
<keyword evidence="3 8" id="KW-0863">Zinc-finger</keyword>
<dbReference type="PROSITE" id="PS00028">
    <property type="entry name" value="ZINC_FINGER_C2H2_1"/>
    <property type="match status" value="1"/>
</dbReference>
<evidence type="ECO:0000256" key="8">
    <source>
        <dbReference type="PROSITE-ProRule" id="PRU00042"/>
    </source>
</evidence>
<evidence type="ECO:0000256" key="5">
    <source>
        <dbReference type="ARBA" id="ARBA00023015"/>
    </source>
</evidence>
<evidence type="ECO:0000256" key="2">
    <source>
        <dbReference type="ARBA" id="ARBA00022723"/>
    </source>
</evidence>
<name>A0A7J0E817_9ERIC</name>
<dbReference type="PANTHER" id="PTHR45801">
    <property type="entry name" value="OS07G0101800 PROTEIN"/>
    <property type="match status" value="1"/>
</dbReference>
<accession>A0A7J0E817</accession>
<dbReference type="InterPro" id="IPR036236">
    <property type="entry name" value="Znf_C2H2_sf"/>
</dbReference>
<dbReference type="AlphaFoldDB" id="A0A7J0E817"/>
<keyword evidence="12" id="KW-1185">Reference proteome</keyword>
<feature type="region of interest" description="Disordered" evidence="9">
    <location>
        <begin position="90"/>
        <end position="109"/>
    </location>
</feature>
<keyword evidence="5" id="KW-0805">Transcription regulation</keyword>
<evidence type="ECO:0000256" key="3">
    <source>
        <dbReference type="ARBA" id="ARBA00022771"/>
    </source>
</evidence>
<dbReference type="GO" id="GO:0005634">
    <property type="term" value="C:nucleus"/>
    <property type="evidence" value="ECO:0007669"/>
    <property type="project" value="UniProtKB-SubCell"/>
</dbReference>
<evidence type="ECO:0000313" key="12">
    <source>
        <dbReference type="Proteomes" id="UP000585474"/>
    </source>
</evidence>
<dbReference type="OrthoDB" id="1708403at2759"/>
<dbReference type="InterPro" id="IPR052426">
    <property type="entry name" value="Plant_dev_regulator"/>
</dbReference>
<keyword evidence="2" id="KW-0479">Metal-binding</keyword>
<dbReference type="InterPro" id="IPR013087">
    <property type="entry name" value="Znf_C2H2_type"/>
</dbReference>
<evidence type="ECO:0000313" key="11">
    <source>
        <dbReference type="EMBL" id="GFY82631.1"/>
    </source>
</evidence>
<comment type="subcellular location">
    <subcellularLocation>
        <location evidence="1">Nucleus</location>
    </subcellularLocation>
</comment>
<feature type="domain" description="C2H2-type" evidence="10">
    <location>
        <begin position="57"/>
        <end position="84"/>
    </location>
</feature>
<dbReference type="GO" id="GO:0008270">
    <property type="term" value="F:zinc ion binding"/>
    <property type="evidence" value="ECO:0007669"/>
    <property type="project" value="UniProtKB-KW"/>
</dbReference>
<organism evidence="11 12">
    <name type="scientific">Actinidia rufa</name>
    <dbReference type="NCBI Taxonomy" id="165716"/>
    <lineage>
        <taxon>Eukaryota</taxon>
        <taxon>Viridiplantae</taxon>
        <taxon>Streptophyta</taxon>
        <taxon>Embryophyta</taxon>
        <taxon>Tracheophyta</taxon>
        <taxon>Spermatophyta</taxon>
        <taxon>Magnoliopsida</taxon>
        <taxon>eudicotyledons</taxon>
        <taxon>Gunneridae</taxon>
        <taxon>Pentapetalae</taxon>
        <taxon>asterids</taxon>
        <taxon>Ericales</taxon>
        <taxon>Actinidiaceae</taxon>
        <taxon>Actinidia</taxon>
    </lineage>
</organism>
<keyword evidence="6" id="KW-0804">Transcription</keyword>
<dbReference type="Proteomes" id="UP000585474">
    <property type="component" value="Unassembled WGS sequence"/>
</dbReference>
<protein>
    <submittedName>
        <fullName evidence="11">Zinc-finger protein 10</fullName>
    </submittedName>
</protein>
<dbReference type="PANTHER" id="PTHR45801:SF94">
    <property type="entry name" value="ZINC FINGER PROTEIN 10"/>
    <property type="match status" value="1"/>
</dbReference>
<evidence type="ECO:0000256" key="4">
    <source>
        <dbReference type="ARBA" id="ARBA00022833"/>
    </source>
</evidence>
<sequence length="291" mass="33102">MDQARYWMWPKRKYGLSSHLHQPPKNPNSCGDSWEEQAFAEDAAGALGGCVWPPRSYSCSFCRREFRSAQALGGHMNVHRRDRARLKQSPISPHDEDLHHQQRQNHHHQMDVQYLSRIYNTNPNSDVVLAPPSSISRVSSPPLAQKNSNEKTFMPLFSSSILKDFHKKSSIYAPPSWSTSVAHNYLHLSDLNDEEKNSKIFGSKEDYVTADLSVSLNLVVHRTRPTSSGSNDEAIGCKRRRSDSTTFQFFTESYSADNSHNLQSEVLEGSSSSEEELDLELRLGYQPEVKY</sequence>
<evidence type="ECO:0000256" key="6">
    <source>
        <dbReference type="ARBA" id="ARBA00023163"/>
    </source>
</evidence>
<proteinExistence type="predicted"/>
<keyword evidence="4" id="KW-0862">Zinc</keyword>
<evidence type="ECO:0000259" key="10">
    <source>
        <dbReference type="PROSITE" id="PS50157"/>
    </source>
</evidence>
<dbReference type="Gene3D" id="3.30.160.60">
    <property type="entry name" value="Classic Zinc Finger"/>
    <property type="match status" value="1"/>
</dbReference>
<evidence type="ECO:0000256" key="9">
    <source>
        <dbReference type="SAM" id="MobiDB-lite"/>
    </source>
</evidence>
<dbReference type="SMART" id="SM00355">
    <property type="entry name" value="ZnF_C2H2"/>
    <property type="match status" value="1"/>
</dbReference>
<gene>
    <name evidence="11" type="ORF">Acr_02g0008710</name>
</gene>
<dbReference type="SUPFAM" id="SSF57667">
    <property type="entry name" value="beta-beta-alpha zinc fingers"/>
    <property type="match status" value="1"/>
</dbReference>
<dbReference type="PROSITE" id="PS50157">
    <property type="entry name" value="ZINC_FINGER_C2H2_2"/>
    <property type="match status" value="1"/>
</dbReference>
<evidence type="ECO:0000256" key="7">
    <source>
        <dbReference type="ARBA" id="ARBA00023242"/>
    </source>
</evidence>
<reference evidence="11 12" key="1">
    <citation type="submission" date="2019-07" db="EMBL/GenBank/DDBJ databases">
        <title>De Novo Assembly of kiwifruit Actinidia rufa.</title>
        <authorList>
            <person name="Sugita-Konishi S."/>
            <person name="Sato K."/>
            <person name="Mori E."/>
            <person name="Abe Y."/>
            <person name="Kisaki G."/>
            <person name="Hamano K."/>
            <person name="Suezawa K."/>
            <person name="Otani M."/>
            <person name="Fukuda T."/>
            <person name="Manabe T."/>
            <person name="Gomi K."/>
            <person name="Tabuchi M."/>
            <person name="Akimitsu K."/>
            <person name="Kataoka I."/>
        </authorList>
    </citation>
    <scope>NUCLEOTIDE SEQUENCE [LARGE SCALE GENOMIC DNA]</scope>
    <source>
        <strain evidence="12">cv. Fuchu</strain>
    </source>
</reference>